<evidence type="ECO:0000259" key="6">
    <source>
        <dbReference type="PROSITE" id="PS50157"/>
    </source>
</evidence>
<feature type="domain" description="C2H2-type" evidence="6">
    <location>
        <begin position="1"/>
        <end position="15"/>
    </location>
</feature>
<name>A0A8S3EPA2_9BILA</name>
<keyword evidence="3" id="KW-0862">Zinc</keyword>
<reference evidence="7" key="1">
    <citation type="submission" date="2021-02" db="EMBL/GenBank/DDBJ databases">
        <authorList>
            <person name="Nowell W R."/>
        </authorList>
    </citation>
    <scope>NUCLEOTIDE SEQUENCE</scope>
</reference>
<evidence type="ECO:0000256" key="1">
    <source>
        <dbReference type="ARBA" id="ARBA00022723"/>
    </source>
</evidence>
<dbReference type="AlphaFoldDB" id="A0A8S3EPA2"/>
<sequence length="106" mass="12332">DHLTTHIRTHTGEKPFACDTCGRRFARSDERKRHSKVHQKLRNANLIHHPSQQLTSLSILTNNLLTNMKEDENNDGEDSLSQHSTNDSNEHQQQFQLQTHLHTTWS</sequence>
<evidence type="ECO:0000313" key="7">
    <source>
        <dbReference type="EMBL" id="CAF5074034.1"/>
    </source>
</evidence>
<evidence type="ECO:0000256" key="5">
    <source>
        <dbReference type="SAM" id="MobiDB-lite"/>
    </source>
</evidence>
<dbReference type="GO" id="GO:0000981">
    <property type="term" value="F:DNA-binding transcription factor activity, RNA polymerase II-specific"/>
    <property type="evidence" value="ECO:0007669"/>
    <property type="project" value="TreeGrafter"/>
</dbReference>
<evidence type="ECO:0000313" key="8">
    <source>
        <dbReference type="EMBL" id="CAF5203746.1"/>
    </source>
</evidence>
<dbReference type="Proteomes" id="UP000681720">
    <property type="component" value="Unassembled WGS sequence"/>
</dbReference>
<dbReference type="PANTHER" id="PTHR23235:SF60">
    <property type="entry name" value="STRIPE, ISOFORM D"/>
    <property type="match status" value="1"/>
</dbReference>
<dbReference type="PROSITE" id="PS00028">
    <property type="entry name" value="ZINC_FINGER_C2H2_1"/>
    <property type="match status" value="1"/>
</dbReference>
<gene>
    <name evidence="7" type="ORF">BYL167_LOCUS60999</name>
    <name evidence="8" type="ORF">GIL414_LOCUS77416</name>
</gene>
<dbReference type="GO" id="GO:0008270">
    <property type="term" value="F:zinc ion binding"/>
    <property type="evidence" value="ECO:0007669"/>
    <property type="project" value="UniProtKB-KW"/>
</dbReference>
<evidence type="ECO:0000256" key="2">
    <source>
        <dbReference type="ARBA" id="ARBA00022771"/>
    </source>
</evidence>
<keyword evidence="1" id="KW-0479">Metal-binding</keyword>
<dbReference type="PANTHER" id="PTHR23235">
    <property type="entry name" value="KRUEPPEL-LIKE TRANSCRIPTION FACTOR"/>
    <property type="match status" value="1"/>
</dbReference>
<dbReference type="PROSITE" id="PS50157">
    <property type="entry name" value="ZINC_FINGER_C2H2_2"/>
    <property type="match status" value="2"/>
</dbReference>
<dbReference type="Gene3D" id="3.30.160.60">
    <property type="entry name" value="Classic Zinc Finger"/>
    <property type="match status" value="2"/>
</dbReference>
<proteinExistence type="predicted"/>
<dbReference type="SUPFAM" id="SSF57667">
    <property type="entry name" value="beta-beta-alpha zinc fingers"/>
    <property type="match status" value="1"/>
</dbReference>
<evidence type="ECO:0000256" key="3">
    <source>
        <dbReference type="ARBA" id="ARBA00022833"/>
    </source>
</evidence>
<feature type="non-terminal residue" evidence="7">
    <location>
        <position position="1"/>
    </location>
</feature>
<dbReference type="InterPro" id="IPR036236">
    <property type="entry name" value="Znf_C2H2_sf"/>
</dbReference>
<dbReference type="Proteomes" id="UP000681967">
    <property type="component" value="Unassembled WGS sequence"/>
</dbReference>
<dbReference type="EMBL" id="CAJOBH010231701">
    <property type="protein sequence ID" value="CAF5074034.1"/>
    <property type="molecule type" value="Genomic_DNA"/>
</dbReference>
<evidence type="ECO:0000313" key="9">
    <source>
        <dbReference type="Proteomes" id="UP000681967"/>
    </source>
</evidence>
<comment type="caution">
    <text evidence="7">The sequence shown here is derived from an EMBL/GenBank/DDBJ whole genome shotgun (WGS) entry which is preliminary data.</text>
</comment>
<feature type="compositionally biased region" description="Low complexity" evidence="5">
    <location>
        <begin position="91"/>
        <end position="106"/>
    </location>
</feature>
<feature type="region of interest" description="Disordered" evidence="5">
    <location>
        <begin position="66"/>
        <end position="106"/>
    </location>
</feature>
<dbReference type="InterPro" id="IPR013087">
    <property type="entry name" value="Znf_C2H2_type"/>
</dbReference>
<evidence type="ECO:0000256" key="4">
    <source>
        <dbReference type="PROSITE-ProRule" id="PRU00042"/>
    </source>
</evidence>
<dbReference type="GO" id="GO:0000978">
    <property type="term" value="F:RNA polymerase II cis-regulatory region sequence-specific DNA binding"/>
    <property type="evidence" value="ECO:0007669"/>
    <property type="project" value="TreeGrafter"/>
</dbReference>
<dbReference type="FunFam" id="3.30.160.60:FF:000515">
    <property type="entry name" value="early growth response protein 4"/>
    <property type="match status" value="1"/>
</dbReference>
<dbReference type="EMBL" id="CAJOBJ010347615">
    <property type="protein sequence ID" value="CAF5203746.1"/>
    <property type="molecule type" value="Genomic_DNA"/>
</dbReference>
<accession>A0A8S3EPA2</accession>
<keyword evidence="2 4" id="KW-0863">Zinc-finger</keyword>
<organism evidence="7 9">
    <name type="scientific">Rotaria magnacalcarata</name>
    <dbReference type="NCBI Taxonomy" id="392030"/>
    <lineage>
        <taxon>Eukaryota</taxon>
        <taxon>Metazoa</taxon>
        <taxon>Spiralia</taxon>
        <taxon>Gnathifera</taxon>
        <taxon>Rotifera</taxon>
        <taxon>Eurotatoria</taxon>
        <taxon>Bdelloidea</taxon>
        <taxon>Philodinida</taxon>
        <taxon>Philodinidae</taxon>
        <taxon>Rotaria</taxon>
    </lineage>
</organism>
<feature type="domain" description="C2H2-type" evidence="6">
    <location>
        <begin position="16"/>
        <end position="43"/>
    </location>
</feature>
<protein>
    <recommendedName>
        <fullName evidence="6">C2H2-type domain-containing protein</fullName>
    </recommendedName>
</protein>